<keyword evidence="2" id="KW-0472">Membrane</keyword>
<dbReference type="AlphaFoldDB" id="A0AAN7TJ58"/>
<accession>A0AAN7TJ58</accession>
<feature type="compositionally biased region" description="Polar residues" evidence="1">
    <location>
        <begin position="810"/>
        <end position="828"/>
    </location>
</feature>
<keyword evidence="2" id="KW-1133">Transmembrane helix</keyword>
<name>A0AAN7TJ58_9PEZI</name>
<feature type="region of interest" description="Disordered" evidence="1">
    <location>
        <begin position="390"/>
        <end position="422"/>
    </location>
</feature>
<feature type="compositionally biased region" description="Basic and acidic residues" evidence="1">
    <location>
        <begin position="62"/>
        <end position="73"/>
    </location>
</feature>
<gene>
    <name evidence="3" type="ORF">LTR62_003308</name>
</gene>
<feature type="compositionally biased region" description="Basic and acidic residues" evidence="1">
    <location>
        <begin position="618"/>
        <end position="633"/>
    </location>
</feature>
<feature type="compositionally biased region" description="Polar residues" evidence="1">
    <location>
        <begin position="590"/>
        <end position="607"/>
    </location>
</feature>
<dbReference type="PANTHER" id="PTHR38426:SF1">
    <property type="entry name" value="MAINTENANCE OF TELOMERE CAPPING PROTEIN 4"/>
    <property type="match status" value="1"/>
</dbReference>
<evidence type="ECO:0000313" key="3">
    <source>
        <dbReference type="EMBL" id="KAK5113681.1"/>
    </source>
</evidence>
<feature type="transmembrane region" description="Helical" evidence="2">
    <location>
        <begin position="1125"/>
        <end position="1145"/>
    </location>
</feature>
<feature type="compositionally biased region" description="Polar residues" evidence="1">
    <location>
        <begin position="919"/>
        <end position="928"/>
    </location>
</feature>
<reference evidence="3" key="1">
    <citation type="submission" date="2023-08" db="EMBL/GenBank/DDBJ databases">
        <title>Black Yeasts Isolated from many extreme environments.</title>
        <authorList>
            <person name="Coleine C."/>
            <person name="Stajich J.E."/>
            <person name="Selbmann L."/>
        </authorList>
    </citation>
    <scope>NUCLEOTIDE SEQUENCE</scope>
    <source>
        <strain evidence="3">CCFEE 5401</strain>
    </source>
</reference>
<keyword evidence="2" id="KW-0812">Transmembrane</keyword>
<feature type="region of interest" description="Disordered" evidence="1">
    <location>
        <begin position="556"/>
        <end position="661"/>
    </location>
</feature>
<comment type="caution">
    <text evidence="3">The sequence shown here is derived from an EMBL/GenBank/DDBJ whole genome shotgun (WGS) entry which is preliminary data.</text>
</comment>
<evidence type="ECO:0000313" key="4">
    <source>
        <dbReference type="Proteomes" id="UP001310890"/>
    </source>
</evidence>
<feature type="region of interest" description="Disordered" evidence="1">
    <location>
        <begin position="785"/>
        <end position="968"/>
    </location>
</feature>
<feature type="region of interest" description="Disordered" evidence="1">
    <location>
        <begin position="1"/>
        <end position="247"/>
    </location>
</feature>
<feature type="compositionally biased region" description="Low complexity" evidence="1">
    <location>
        <begin position="131"/>
        <end position="148"/>
    </location>
</feature>
<feature type="compositionally biased region" description="Basic and acidic residues" evidence="1">
    <location>
        <begin position="683"/>
        <end position="694"/>
    </location>
</feature>
<protein>
    <submittedName>
        <fullName evidence="3">Uncharacterized protein</fullName>
    </submittedName>
</protein>
<organism evidence="3 4">
    <name type="scientific">Meristemomyces frigidus</name>
    <dbReference type="NCBI Taxonomy" id="1508187"/>
    <lineage>
        <taxon>Eukaryota</taxon>
        <taxon>Fungi</taxon>
        <taxon>Dikarya</taxon>
        <taxon>Ascomycota</taxon>
        <taxon>Pezizomycotina</taxon>
        <taxon>Dothideomycetes</taxon>
        <taxon>Dothideomycetidae</taxon>
        <taxon>Mycosphaerellales</taxon>
        <taxon>Teratosphaeriaceae</taxon>
        <taxon>Meristemomyces</taxon>
    </lineage>
</organism>
<dbReference type="PANTHER" id="PTHR38426">
    <property type="entry name" value="MAINTENANCE OF TELOMERE CAPPING PROTEIN 4"/>
    <property type="match status" value="1"/>
</dbReference>
<feature type="compositionally biased region" description="Polar residues" evidence="1">
    <location>
        <begin position="96"/>
        <end position="107"/>
    </location>
</feature>
<dbReference type="Proteomes" id="UP001310890">
    <property type="component" value="Unassembled WGS sequence"/>
</dbReference>
<feature type="region of interest" description="Disordered" evidence="1">
    <location>
        <begin position="463"/>
        <end position="491"/>
    </location>
</feature>
<feature type="compositionally biased region" description="Basic and acidic residues" evidence="1">
    <location>
        <begin position="41"/>
        <end position="53"/>
    </location>
</feature>
<proteinExistence type="predicted"/>
<feature type="compositionally biased region" description="Basic and acidic residues" evidence="1">
    <location>
        <begin position="728"/>
        <end position="742"/>
    </location>
</feature>
<feature type="compositionally biased region" description="Polar residues" evidence="1">
    <location>
        <begin position="1"/>
        <end position="10"/>
    </location>
</feature>
<evidence type="ECO:0000256" key="1">
    <source>
        <dbReference type="SAM" id="MobiDB-lite"/>
    </source>
</evidence>
<feature type="compositionally biased region" description="Basic and acidic residues" evidence="1">
    <location>
        <begin position="109"/>
        <end position="118"/>
    </location>
</feature>
<feature type="compositionally biased region" description="Basic and acidic residues" evidence="1">
    <location>
        <begin position="463"/>
        <end position="475"/>
    </location>
</feature>
<feature type="region of interest" description="Disordered" evidence="1">
    <location>
        <begin position="680"/>
        <end position="762"/>
    </location>
</feature>
<sequence length="1168" mass="130177">MPTDGLSSSIGGQGPTAADVSFQRLAEHHHGESSSQVSARSEGRRSKSREEVPGRGSIEVKSTTKETHRRSLDESPENISSAKRDRNSGGFLLDTTELNGNHKTSSFLPHRDGKRKAQNDYLHIKKRTDYTGSRLSTESSLGSSPLSREVSHEHHGSRPLTLEPAQLVQMALELGKSRRRQGSGKLVTSPRERRQVSGLKPTDAVKLRLPSEQRTSYMSDDGAGQTPPPPGESSQSNDHGNMSLVYDGTASNSEAYDFSPATISRAERARKYFELASEHRRLLQTLPPLKPDEGAPGNHSFTAVNSPGSDYPQITRIPSYAGDKYDLGRPYNPLQALRNRRLRNRERQALPAPIEAWQDADRIVAWVDEVEAAAERREYRSTADHVALPVYDGDDGGISDQRDTPKGHRRTDTVSSVITRPGNGWSIEPSELLADTYWTEVADNKALVEDRRGTKLFPNIARRFLDDPRQSRESGRISSGQRSPDPLEPEDIPFYKRAHRAGHFLPRRHKVLPRSGSVSSISSAEGRALPPLITSFDDDHENIGPLEKQMQRLIAQEEQASTRSPELLSPDHWDSKHTPFPKSRTRRDTLSQGHAQEQDAVSTSRLSVDTARQHRRAKSADGRGRVGDDRVSRDYQYSSDARSPTISGLRSSLDIDRSSPDDYQSLMARHKSKLHRLPFMRPRSKDRNGTERTDFAAMNGRVSPAEDGFHVEQRNSQESGRPSFMQRQRTDDSVTGSFHRDGTGLASGSGSAKEPPSVVGRLLKGGRVGDLVRNESSRLTERFRTKDRVSDLEPQAVREDSDTDEDSELRTNQSGNPSPRTSMDSSRQPKTKYYLPNLPTFKSPMGRNDNGTPSPGESGGPIARQQQEQKDTAKPSRFGNLPRINLQTVANGEVEEVAVDESASAKPDDDRRKSYGFLGQNSQGSSHISFGGAEVGHAGQPGRSHAQRGRHWSISDQRLSEPPAQSKVTMRDVARVKALLLSSGIKAREIKRRAALPREEPLALHTAAQSLVGKDLNLRSLMRCEDHLIVSRALADYLSTAISDCEKNVTRLQRNTTSQLIDRLDALGRKAGEELSSTVHETSDDADAFIVELTTRAPQDVKRVDDAVNEILRQRRRQFRLLKRAGFKILEWLVLGIMWWVWFLVVLFNGGKRLVLAVFGILRWLLWW</sequence>
<feature type="compositionally biased region" description="Basic and acidic residues" evidence="1">
    <location>
        <begin position="785"/>
        <end position="800"/>
    </location>
</feature>
<feature type="compositionally biased region" description="Basic and acidic residues" evidence="1">
    <location>
        <begin position="400"/>
        <end position="412"/>
    </location>
</feature>
<dbReference type="InterPro" id="IPR038769">
    <property type="entry name" value="MTC4"/>
</dbReference>
<feature type="compositionally biased region" description="Polar residues" evidence="1">
    <location>
        <begin position="635"/>
        <end position="650"/>
    </location>
</feature>
<dbReference type="EMBL" id="JAVRRL010000022">
    <property type="protein sequence ID" value="KAK5113681.1"/>
    <property type="molecule type" value="Genomic_DNA"/>
</dbReference>
<evidence type="ECO:0000256" key="2">
    <source>
        <dbReference type="SAM" id="Phobius"/>
    </source>
</evidence>